<dbReference type="PANTHER" id="PTHR10046">
    <property type="entry name" value="ATP DEPENDENT LON PROTEASE FAMILY MEMBER"/>
    <property type="match status" value="1"/>
</dbReference>
<dbReference type="NCBIfam" id="TIGR00763">
    <property type="entry name" value="lon"/>
    <property type="match status" value="1"/>
</dbReference>
<comment type="induction">
    <text evidence="9">By heat shock.</text>
</comment>
<evidence type="ECO:0000256" key="9">
    <source>
        <dbReference type="HAMAP-Rule" id="MF_01973"/>
    </source>
</evidence>
<proteinExistence type="evidence at transcript level"/>
<evidence type="ECO:0000313" key="18">
    <source>
        <dbReference type="Proteomes" id="UP000198697"/>
    </source>
</evidence>
<dbReference type="PROSITE" id="PS01046">
    <property type="entry name" value="LON_SER"/>
    <property type="match status" value="1"/>
</dbReference>
<dbReference type="GO" id="GO:0006515">
    <property type="term" value="P:protein quality control for misfolded or incompletely synthesized proteins"/>
    <property type="evidence" value="ECO:0007669"/>
    <property type="project" value="UniProtKB-UniRule"/>
</dbReference>
<evidence type="ECO:0000256" key="10">
    <source>
        <dbReference type="PIRNR" id="PIRNR001174"/>
    </source>
</evidence>
<evidence type="ECO:0000259" key="15">
    <source>
        <dbReference type="PROSITE" id="PS51786"/>
    </source>
</evidence>
<dbReference type="InterPro" id="IPR015947">
    <property type="entry name" value="PUA-like_sf"/>
</dbReference>
<keyword evidence="3 9" id="KW-0645">Protease</keyword>
<dbReference type="SUPFAM" id="SSF88697">
    <property type="entry name" value="PUA domain-like"/>
    <property type="match status" value="1"/>
</dbReference>
<comment type="similarity">
    <text evidence="9 10 13 14">Belongs to the peptidase S16 family.</text>
</comment>
<feature type="domain" description="Lon proteolytic" evidence="15">
    <location>
        <begin position="627"/>
        <end position="808"/>
    </location>
</feature>
<comment type="subunit">
    <text evidence="9 10">Homohexamer. Organized in a ring with a central cavity.</text>
</comment>
<dbReference type="GO" id="GO:0004252">
    <property type="term" value="F:serine-type endopeptidase activity"/>
    <property type="evidence" value="ECO:0007669"/>
    <property type="project" value="UniProtKB-UniRule"/>
</dbReference>
<dbReference type="GO" id="GO:0043565">
    <property type="term" value="F:sequence-specific DNA binding"/>
    <property type="evidence" value="ECO:0007669"/>
    <property type="project" value="UniProtKB-UniRule"/>
</dbReference>
<feature type="active site" evidence="9 11">
    <location>
        <position position="757"/>
    </location>
</feature>
<dbReference type="PROSITE" id="PS51787">
    <property type="entry name" value="LON_N"/>
    <property type="match status" value="1"/>
</dbReference>
<feature type="binding site" evidence="9 12">
    <location>
        <begin position="391"/>
        <end position="398"/>
    </location>
    <ligand>
        <name>ATP</name>
        <dbReference type="ChEBI" id="CHEBI:30616"/>
    </ligand>
</feature>
<dbReference type="GO" id="GO:0016887">
    <property type="term" value="F:ATP hydrolysis activity"/>
    <property type="evidence" value="ECO:0007669"/>
    <property type="project" value="UniProtKB-UniRule"/>
</dbReference>
<evidence type="ECO:0000256" key="3">
    <source>
        <dbReference type="ARBA" id="ARBA00022670"/>
    </source>
</evidence>
<dbReference type="Pfam" id="PF22667">
    <property type="entry name" value="Lon_lid"/>
    <property type="match status" value="1"/>
</dbReference>
<dbReference type="GO" id="GO:0004176">
    <property type="term" value="F:ATP-dependent peptidase activity"/>
    <property type="evidence" value="ECO:0007669"/>
    <property type="project" value="UniProtKB-UniRule"/>
</dbReference>
<evidence type="ECO:0000256" key="7">
    <source>
        <dbReference type="ARBA" id="ARBA00022840"/>
    </source>
</evidence>
<dbReference type="InterPro" id="IPR003593">
    <property type="entry name" value="AAA+_ATPase"/>
</dbReference>
<evidence type="ECO:0000256" key="12">
    <source>
        <dbReference type="PIRSR" id="PIRSR001174-2"/>
    </source>
</evidence>
<evidence type="ECO:0000256" key="1">
    <source>
        <dbReference type="ARBA" id="ARBA00004496"/>
    </source>
</evidence>
<dbReference type="Pfam" id="PF02190">
    <property type="entry name" value="LON_substr_bdg"/>
    <property type="match status" value="1"/>
</dbReference>
<feature type="domain" description="Lon N-terminal" evidence="16">
    <location>
        <begin position="45"/>
        <end position="240"/>
    </location>
</feature>
<dbReference type="Gene3D" id="2.30.130.40">
    <property type="entry name" value="LON domain-like"/>
    <property type="match status" value="1"/>
</dbReference>
<keyword evidence="4 9" id="KW-0547">Nucleotide-binding</keyword>
<dbReference type="Gene3D" id="1.20.58.1480">
    <property type="match status" value="1"/>
</dbReference>
<evidence type="ECO:0000313" key="17">
    <source>
        <dbReference type="EMBL" id="SET74177.1"/>
    </source>
</evidence>
<dbReference type="Gene3D" id="3.40.50.300">
    <property type="entry name" value="P-loop containing nucleotide triphosphate hydrolases"/>
    <property type="match status" value="1"/>
</dbReference>
<dbReference type="InterPro" id="IPR008268">
    <property type="entry name" value="Peptidase_S16_AS"/>
</dbReference>
<keyword evidence="18" id="KW-1185">Reference proteome</keyword>
<dbReference type="Pfam" id="PF00004">
    <property type="entry name" value="AAA"/>
    <property type="match status" value="1"/>
</dbReference>
<dbReference type="CDD" id="cd19500">
    <property type="entry name" value="RecA-like_Lon"/>
    <property type="match status" value="1"/>
</dbReference>
<dbReference type="SUPFAM" id="SSF52540">
    <property type="entry name" value="P-loop containing nucleoside triphosphate hydrolases"/>
    <property type="match status" value="1"/>
</dbReference>
<accession>A0A1I0GSV7</accession>
<dbReference type="Proteomes" id="UP000198697">
    <property type="component" value="Unassembled WGS sequence"/>
</dbReference>
<gene>
    <name evidence="9" type="primary">lon</name>
    <name evidence="17" type="ORF">SAMN04487998_2566</name>
</gene>
<dbReference type="InterPro" id="IPR027065">
    <property type="entry name" value="Lon_Prtase"/>
</dbReference>
<dbReference type="EC" id="3.4.21.53" evidence="9 10"/>
<feature type="active site" evidence="9 11">
    <location>
        <position position="714"/>
    </location>
</feature>
<dbReference type="Gene3D" id="1.10.8.60">
    <property type="match status" value="1"/>
</dbReference>
<dbReference type="InterPro" id="IPR046336">
    <property type="entry name" value="Lon_prtase_N_sf"/>
</dbReference>
<evidence type="ECO:0000259" key="16">
    <source>
        <dbReference type="PROSITE" id="PS51787"/>
    </source>
</evidence>
<dbReference type="STRING" id="82805.SAMN04487998_2566"/>
<organism evidence="17 18">
    <name type="scientific">Hymenobacter actinosclerus</name>
    <dbReference type="NCBI Taxonomy" id="82805"/>
    <lineage>
        <taxon>Bacteria</taxon>
        <taxon>Pseudomonadati</taxon>
        <taxon>Bacteroidota</taxon>
        <taxon>Cytophagia</taxon>
        <taxon>Cytophagales</taxon>
        <taxon>Hymenobacteraceae</taxon>
        <taxon>Hymenobacter</taxon>
    </lineage>
</organism>
<name>A0A1I0GSV7_9BACT</name>
<keyword evidence="2 9" id="KW-0963">Cytoplasm</keyword>
<comment type="subcellular location">
    <subcellularLocation>
        <location evidence="1 9 10">Cytoplasm</location>
    </subcellularLocation>
</comment>
<dbReference type="AlphaFoldDB" id="A0A1I0GSV7"/>
<evidence type="ECO:0000256" key="13">
    <source>
        <dbReference type="PROSITE-ProRule" id="PRU01122"/>
    </source>
</evidence>
<dbReference type="EMBL" id="FOHS01000003">
    <property type="protein sequence ID" value="SET74177.1"/>
    <property type="molecule type" value="Genomic_DNA"/>
</dbReference>
<dbReference type="InterPro" id="IPR027417">
    <property type="entry name" value="P-loop_NTPase"/>
</dbReference>
<keyword evidence="6 9" id="KW-0720">Serine protease</keyword>
<dbReference type="InterPro" id="IPR054594">
    <property type="entry name" value="Lon_lid"/>
</dbReference>
<dbReference type="SMART" id="SM00382">
    <property type="entry name" value="AAA"/>
    <property type="match status" value="1"/>
</dbReference>
<dbReference type="GO" id="GO:0005524">
    <property type="term" value="F:ATP binding"/>
    <property type="evidence" value="ECO:0007669"/>
    <property type="project" value="UniProtKB-UniRule"/>
</dbReference>
<protein>
    <recommendedName>
        <fullName evidence="9 10">Lon protease</fullName>
        <ecNumber evidence="9 10">3.4.21.53</ecNumber>
    </recommendedName>
    <alternativeName>
        <fullName evidence="9">ATP-dependent protease La</fullName>
    </alternativeName>
</protein>
<keyword evidence="5 9" id="KW-0378">Hydrolase</keyword>
<sequence length="834" mass="92615">MSSYTPPNASLSSLLLMTDDSTEMVSIVAADPDQPMAPGEQPAVLALLPVRNTVLFPGVVLPVTVTRKKSIRLVRKAYKGNKLIGVVAQKNGESDDPTLADMYQVGTLARILKMLVLPDGNTTIIIQGQSRFRIEEEVQSTPYHTARVSYAPEAFPGKSSKSLKALVSSLKEAASRMLKLNPEIPQEAQVALDNIESPAFLTHFLSSNLNVEVSVKQQLLETNDGVERGTKLLELMLKEIQHLEIKREIHTKVHTDIDQQQRDYFLRQQIKVLQDELGFDGPEQDADKLRQRAKGKKWPEAVARHFEKELDKLGRLNPQAAEYPISVNYVEYLLDLPWGEYTKDNFNLKRTQRILDQDHYGMEKVKARIIEYLAVLKLKNDLKAPILCLYGPPGVGKTSLGRSIAKALGRKYARLSLGGVRDEAEIRGHRKTYVGAMPGRIIAQIKKAGASNPVIVLDEIDKLASDFRGDPSSALLEVLDPEQNSTFTDNYLEVEYDLSRVLFIATANSLDTIQPALRDRMEIIDLTGYTLEEKTQIAKKHLWPKLLEEHGLGPKDTTVSTAAMQRVIDDYTRESGVRSLERKLGGLVRNVAKSKAMDETYPATLQPADVQRILGAPIFDRDQYQDNETAGVVTGLAWTSVGGDILFIESLLSRGRGKLTLSGQLGDVMKESAVTALSYLRSRADELGIDYRLFDQYDLHIHFPEGAVPKDGPSAGIAIFTSIASVFTQRKIRSHLAMTGEITLRGKVLPVGGIKEKILTARRAGIKDIILCPKNRKDIDEIAPHYLQGLTIHYADRVDDVLRVALLDEKVAHPMKLVVRDEAPAPLGPSVEVQ</sequence>
<dbReference type="InterPro" id="IPR014721">
    <property type="entry name" value="Ribsml_uS5_D2-typ_fold_subgr"/>
</dbReference>
<dbReference type="InterPro" id="IPR020568">
    <property type="entry name" value="Ribosomal_Su5_D2-typ_SF"/>
</dbReference>
<dbReference type="InterPro" id="IPR003959">
    <property type="entry name" value="ATPase_AAA_core"/>
</dbReference>
<comment type="catalytic activity">
    <reaction evidence="9 10 13">
        <text>Hydrolysis of proteins in presence of ATP.</text>
        <dbReference type="EC" id="3.4.21.53"/>
    </reaction>
</comment>
<evidence type="ECO:0000256" key="11">
    <source>
        <dbReference type="PIRSR" id="PIRSR001174-1"/>
    </source>
</evidence>
<dbReference type="SUPFAM" id="SSF54211">
    <property type="entry name" value="Ribosomal protein S5 domain 2-like"/>
    <property type="match status" value="1"/>
</dbReference>
<dbReference type="InterPro" id="IPR003111">
    <property type="entry name" value="Lon_prtase_N"/>
</dbReference>
<dbReference type="PROSITE" id="PS51786">
    <property type="entry name" value="LON_PROTEOLYTIC"/>
    <property type="match status" value="1"/>
</dbReference>
<dbReference type="Gene3D" id="3.30.230.10">
    <property type="match status" value="1"/>
</dbReference>
<evidence type="ECO:0000256" key="6">
    <source>
        <dbReference type="ARBA" id="ARBA00022825"/>
    </source>
</evidence>
<dbReference type="GO" id="GO:0034605">
    <property type="term" value="P:cellular response to heat"/>
    <property type="evidence" value="ECO:0007669"/>
    <property type="project" value="UniProtKB-UniRule"/>
</dbReference>
<dbReference type="InterPro" id="IPR004815">
    <property type="entry name" value="Lon_bac/euk-typ"/>
</dbReference>
<dbReference type="Pfam" id="PF05362">
    <property type="entry name" value="Lon_C"/>
    <property type="match status" value="1"/>
</dbReference>
<dbReference type="SMART" id="SM00464">
    <property type="entry name" value="LON"/>
    <property type="match status" value="1"/>
</dbReference>
<dbReference type="PIRSF" id="PIRSF001174">
    <property type="entry name" value="Lon_proteas"/>
    <property type="match status" value="1"/>
</dbReference>
<evidence type="ECO:0000256" key="4">
    <source>
        <dbReference type="ARBA" id="ARBA00022741"/>
    </source>
</evidence>
<keyword evidence="8 9" id="KW-0346">Stress response</keyword>
<evidence type="ECO:0000256" key="5">
    <source>
        <dbReference type="ARBA" id="ARBA00022801"/>
    </source>
</evidence>
<comment type="function">
    <text evidence="9">ATP-dependent serine protease that mediates the selective degradation of mutant and abnormal proteins as well as certain short-lived regulatory proteins. Required for cellular homeostasis and for survival from DNA damage and developmental changes induced by stress. Degrades polypeptides processively to yield small peptide fragments that are 5 to 10 amino acids long. Binds to DNA in a double-stranded, site-specific manner.</text>
</comment>
<evidence type="ECO:0000256" key="14">
    <source>
        <dbReference type="RuleBase" id="RU000591"/>
    </source>
</evidence>
<dbReference type="PRINTS" id="PR00830">
    <property type="entry name" value="ENDOLAPTASE"/>
</dbReference>
<keyword evidence="7 9" id="KW-0067">ATP-binding</keyword>
<dbReference type="HAMAP" id="MF_01973">
    <property type="entry name" value="lon_bact"/>
    <property type="match status" value="1"/>
</dbReference>
<dbReference type="GO" id="GO:0005737">
    <property type="term" value="C:cytoplasm"/>
    <property type="evidence" value="ECO:0007669"/>
    <property type="project" value="UniProtKB-SubCell"/>
</dbReference>
<evidence type="ECO:0000256" key="8">
    <source>
        <dbReference type="ARBA" id="ARBA00023016"/>
    </source>
</evidence>
<reference evidence="18" key="1">
    <citation type="submission" date="2016-10" db="EMBL/GenBank/DDBJ databases">
        <authorList>
            <person name="Varghese N."/>
            <person name="Submissions S."/>
        </authorList>
    </citation>
    <scope>NUCLEOTIDE SEQUENCE [LARGE SCALE GENOMIC DNA]</scope>
    <source>
        <strain evidence="18">DSM 15310</strain>
    </source>
</reference>
<dbReference type="InterPro" id="IPR008269">
    <property type="entry name" value="Lon_proteolytic"/>
</dbReference>
<dbReference type="FunFam" id="3.40.50.300:FF:000382">
    <property type="entry name" value="Lon protease homolog 2, peroxisomal"/>
    <property type="match status" value="1"/>
</dbReference>
<dbReference type="InterPro" id="IPR027543">
    <property type="entry name" value="Lon_bac"/>
</dbReference>
<evidence type="ECO:0000256" key="2">
    <source>
        <dbReference type="ARBA" id="ARBA00022490"/>
    </source>
</evidence>
<dbReference type="Gene3D" id="1.20.5.5270">
    <property type="match status" value="1"/>
</dbReference>